<evidence type="ECO:0000313" key="2">
    <source>
        <dbReference type="Proteomes" id="UP000075683"/>
    </source>
</evidence>
<organism evidence="1 2">
    <name type="scientific">Caldibacillus debilis</name>
    <dbReference type="NCBI Taxonomy" id="301148"/>
    <lineage>
        <taxon>Bacteria</taxon>
        <taxon>Bacillati</taxon>
        <taxon>Bacillota</taxon>
        <taxon>Bacilli</taxon>
        <taxon>Bacillales</taxon>
        <taxon>Bacillaceae</taxon>
        <taxon>Caldibacillus</taxon>
    </lineage>
</organism>
<dbReference type="EMBL" id="LQYT01000045">
    <property type="protein sequence ID" value="KYD18798.1"/>
    <property type="molecule type" value="Genomic_DNA"/>
</dbReference>
<evidence type="ECO:0000313" key="1">
    <source>
        <dbReference type="EMBL" id="KYD18798.1"/>
    </source>
</evidence>
<dbReference type="Proteomes" id="UP000075683">
    <property type="component" value="Unassembled WGS sequence"/>
</dbReference>
<proteinExistence type="predicted"/>
<dbReference type="STRING" id="301148.B4135_0025"/>
<comment type="caution">
    <text evidence="1">The sequence shown here is derived from an EMBL/GenBank/DDBJ whole genome shotgun (WGS) entry which is preliminary data.</text>
</comment>
<sequence length="47" mass="5610">MGCKRPAPDKERKSFMSLFFPAQNNVILEQEWFKTEVFHENKGNHRS</sequence>
<gene>
    <name evidence="1" type="ORF">B4135_0025</name>
</gene>
<name>A0A150M2P3_9BACI</name>
<accession>A0A150M2P3</accession>
<protein>
    <submittedName>
        <fullName evidence="1">Uncharacterized protein</fullName>
    </submittedName>
</protein>
<dbReference type="AlphaFoldDB" id="A0A150M2P3"/>
<reference evidence="1 2" key="1">
    <citation type="submission" date="2016-01" db="EMBL/GenBank/DDBJ databases">
        <title>Draft Genome Sequences of Seven Thermophilic Sporeformers Isolated from Foods.</title>
        <authorList>
            <person name="Berendsen E.M."/>
            <person name="Wells-Bennik M.H."/>
            <person name="Krawcyk A.O."/>
            <person name="De Jong A."/>
            <person name="Holsappel S."/>
            <person name="Eijlander R.T."/>
            <person name="Kuipers O.P."/>
        </authorList>
    </citation>
    <scope>NUCLEOTIDE SEQUENCE [LARGE SCALE GENOMIC DNA]</scope>
    <source>
        <strain evidence="1 2">B4135</strain>
    </source>
</reference>